<keyword evidence="1" id="KW-0732">Signal</keyword>
<dbReference type="EMBL" id="KN553400">
    <property type="protein sequence ID" value="KHJ90082.1"/>
    <property type="molecule type" value="Genomic_DNA"/>
</dbReference>
<dbReference type="OrthoDB" id="5824604at2759"/>
<evidence type="ECO:0000313" key="2">
    <source>
        <dbReference type="EMBL" id="KHJ90082.1"/>
    </source>
</evidence>
<name>A0A0B1T2S2_OESDE</name>
<evidence type="ECO:0000256" key="1">
    <source>
        <dbReference type="SAM" id="SignalP"/>
    </source>
</evidence>
<dbReference type="PANTHER" id="PTHR35182:SF1">
    <property type="entry name" value="COLD-SHOCK PROTEIN-RELATED"/>
    <property type="match status" value="1"/>
</dbReference>
<reference evidence="2 3" key="1">
    <citation type="submission" date="2014-03" db="EMBL/GenBank/DDBJ databases">
        <title>Draft genome of the hookworm Oesophagostomum dentatum.</title>
        <authorList>
            <person name="Mitreva M."/>
        </authorList>
    </citation>
    <scope>NUCLEOTIDE SEQUENCE [LARGE SCALE GENOMIC DNA]</scope>
    <source>
        <strain evidence="2 3">OD-Hann</strain>
    </source>
</reference>
<dbReference type="AlphaFoldDB" id="A0A0B1T2S2"/>
<gene>
    <name evidence="2" type="ORF">OESDEN_10080</name>
</gene>
<organism evidence="2 3">
    <name type="scientific">Oesophagostomum dentatum</name>
    <name type="common">Nodular worm</name>
    <dbReference type="NCBI Taxonomy" id="61180"/>
    <lineage>
        <taxon>Eukaryota</taxon>
        <taxon>Metazoa</taxon>
        <taxon>Ecdysozoa</taxon>
        <taxon>Nematoda</taxon>
        <taxon>Chromadorea</taxon>
        <taxon>Rhabditida</taxon>
        <taxon>Rhabditina</taxon>
        <taxon>Rhabditomorpha</taxon>
        <taxon>Strongyloidea</taxon>
        <taxon>Strongylidae</taxon>
        <taxon>Oesophagostomum</taxon>
    </lineage>
</organism>
<evidence type="ECO:0000313" key="3">
    <source>
        <dbReference type="Proteomes" id="UP000053660"/>
    </source>
</evidence>
<sequence length="134" mass="14444">MWSQILLFFCVVAYTFGAQSILEAKVGERVALTIGDGVVTWKRLRKGEAEETIKHCKPSNKEAGCKEFVTKDGEKALPESSAKVLANGTLVITSFKATDAGTYSSPDLKPKVTKHKDGSESAVAPSEIVVVLKE</sequence>
<protein>
    <submittedName>
        <fullName evidence="2">Uncharacterized protein</fullName>
    </submittedName>
</protein>
<feature type="signal peptide" evidence="1">
    <location>
        <begin position="1"/>
        <end position="17"/>
    </location>
</feature>
<accession>A0A0B1T2S2</accession>
<dbReference type="Proteomes" id="UP000053660">
    <property type="component" value="Unassembled WGS sequence"/>
</dbReference>
<proteinExistence type="predicted"/>
<dbReference type="PANTHER" id="PTHR35182">
    <property type="entry name" value="PROTEIN CBG13762"/>
    <property type="match status" value="1"/>
</dbReference>
<keyword evidence="3" id="KW-1185">Reference proteome</keyword>
<feature type="chain" id="PRO_5002062104" evidence="1">
    <location>
        <begin position="18"/>
        <end position="134"/>
    </location>
</feature>